<gene>
    <name evidence="9" type="ORF">H257_13505</name>
</gene>
<name>W4FWF3_APHAT</name>
<feature type="domain" description="RING-type" evidence="7">
    <location>
        <begin position="207"/>
        <end position="247"/>
    </location>
</feature>
<keyword evidence="2 4" id="KW-0863">Zinc-finger</keyword>
<dbReference type="PANTHER" id="PTHR24007">
    <property type="entry name" value="BRCA1-ASSOCIATED PROTEIN"/>
    <property type="match status" value="1"/>
</dbReference>
<dbReference type="Pfam" id="PF07576">
    <property type="entry name" value="BRAP2"/>
    <property type="match status" value="1"/>
</dbReference>
<dbReference type="Pfam" id="PF02148">
    <property type="entry name" value="zf-UBP"/>
    <property type="match status" value="1"/>
</dbReference>
<dbReference type="PROSITE" id="PS50089">
    <property type="entry name" value="ZF_RING_2"/>
    <property type="match status" value="1"/>
</dbReference>
<dbReference type="GO" id="GO:0061630">
    <property type="term" value="F:ubiquitin protein ligase activity"/>
    <property type="evidence" value="ECO:0007669"/>
    <property type="project" value="TreeGrafter"/>
</dbReference>
<dbReference type="SMART" id="SM00184">
    <property type="entry name" value="RING"/>
    <property type="match status" value="1"/>
</dbReference>
<dbReference type="InterPro" id="IPR001607">
    <property type="entry name" value="Znf_UBP"/>
</dbReference>
<dbReference type="GO" id="GO:0007265">
    <property type="term" value="P:Ras protein signal transduction"/>
    <property type="evidence" value="ECO:0007669"/>
    <property type="project" value="TreeGrafter"/>
</dbReference>
<evidence type="ECO:0000313" key="9">
    <source>
        <dbReference type="EMBL" id="ETV71104.1"/>
    </source>
</evidence>
<dbReference type="EMBL" id="KI913162">
    <property type="protein sequence ID" value="ETV71104.1"/>
    <property type="molecule type" value="Genomic_DNA"/>
</dbReference>
<feature type="domain" description="UBP-type" evidence="8">
    <location>
        <begin position="241"/>
        <end position="333"/>
    </location>
</feature>
<evidence type="ECO:0000256" key="2">
    <source>
        <dbReference type="ARBA" id="ARBA00022771"/>
    </source>
</evidence>
<dbReference type="RefSeq" id="XP_009839350.1">
    <property type="nucleotide sequence ID" value="XM_009841048.1"/>
</dbReference>
<feature type="coiled-coil region" evidence="5">
    <location>
        <begin position="359"/>
        <end position="412"/>
    </location>
</feature>
<dbReference type="InterPro" id="IPR001841">
    <property type="entry name" value="Znf_RING"/>
</dbReference>
<reference evidence="9" key="1">
    <citation type="submission" date="2013-12" db="EMBL/GenBank/DDBJ databases">
        <title>The Genome Sequence of Aphanomyces astaci APO3.</title>
        <authorList>
            <consortium name="The Broad Institute Genomics Platform"/>
            <person name="Russ C."/>
            <person name="Tyler B."/>
            <person name="van West P."/>
            <person name="Dieguez-Uribeondo J."/>
            <person name="Young S.K."/>
            <person name="Zeng Q."/>
            <person name="Gargeya S."/>
            <person name="Fitzgerald M."/>
            <person name="Abouelleil A."/>
            <person name="Alvarado L."/>
            <person name="Chapman S.B."/>
            <person name="Gainer-Dewar J."/>
            <person name="Goldberg J."/>
            <person name="Griggs A."/>
            <person name="Gujja S."/>
            <person name="Hansen M."/>
            <person name="Howarth C."/>
            <person name="Imamovic A."/>
            <person name="Ireland A."/>
            <person name="Larimer J."/>
            <person name="McCowan C."/>
            <person name="Murphy C."/>
            <person name="Pearson M."/>
            <person name="Poon T.W."/>
            <person name="Priest M."/>
            <person name="Roberts A."/>
            <person name="Saif S."/>
            <person name="Shea T."/>
            <person name="Sykes S."/>
            <person name="Wortman J."/>
            <person name="Nusbaum C."/>
            <person name="Birren B."/>
        </authorList>
    </citation>
    <scope>NUCLEOTIDE SEQUENCE [LARGE SCALE GENOMIC DNA]</scope>
    <source>
        <strain evidence="9">APO3</strain>
    </source>
</reference>
<dbReference type="Gene3D" id="3.30.40.10">
    <property type="entry name" value="Zinc/RING finger domain, C3HC4 (zinc finger)"/>
    <property type="match status" value="2"/>
</dbReference>
<evidence type="ECO:0000259" key="8">
    <source>
        <dbReference type="PROSITE" id="PS50271"/>
    </source>
</evidence>
<dbReference type="SMART" id="SM00290">
    <property type="entry name" value="ZnF_UBP"/>
    <property type="match status" value="1"/>
</dbReference>
<sequence length="511" mass="58328">MFHVRLEQAAAASCSEEEKPTIEFEVGNPRVELLTGRLRLFRSLETTDDESKDEGDDAAGALSWLPIPRDAILGLDLTLLGFVSLPMHMGPLELIEFSKAFRSDIVVIRLLRDSDPRHSSRMALMQFSSANKAAQFYEAFNGSLFNSMEPERCRLVFVHNIEFIRERADHAPPLVVNGHAAAQGMLPVLSGDCRRDAPEGHVEIPTCPVCLDRLDTSASGILTTLCNHTFHCDCLFRWEGSSCPVCRYSHGDIVSACEVCDTTDHLWICLICGHIGCGRYSNEHAKKHYQDTLHTYSLELETQRVWDYAGDGYVHRLIMNKQDGKYVEFPDPNGMLGNRGEDEHMKLEKLASEYNLLLTSQLEEQRLFYERRLSQLNETEHRRAVNVLEQEKKSLKKLNENLIKDAAKLTEDLHFVRELNKSLIDNQQQWKERVVVAELKVAKMETETQRRVDDLESQIRDLMFYLDTQSRVENSAHKRDIQGGQVHVQHEPRAASAADDKVKRKPSRTKK</sequence>
<evidence type="ECO:0000256" key="5">
    <source>
        <dbReference type="SAM" id="Coils"/>
    </source>
</evidence>
<dbReference type="VEuPathDB" id="FungiDB:H257_13505"/>
<accession>W4FWF3</accession>
<dbReference type="STRING" id="112090.W4FWF3"/>
<evidence type="ECO:0000256" key="6">
    <source>
        <dbReference type="SAM" id="MobiDB-lite"/>
    </source>
</evidence>
<dbReference type="Pfam" id="PF13639">
    <property type="entry name" value="zf-RING_2"/>
    <property type="match status" value="1"/>
</dbReference>
<evidence type="ECO:0000256" key="3">
    <source>
        <dbReference type="ARBA" id="ARBA00022833"/>
    </source>
</evidence>
<proteinExistence type="predicted"/>
<dbReference type="SUPFAM" id="SSF57850">
    <property type="entry name" value="RING/U-box"/>
    <property type="match status" value="1"/>
</dbReference>
<protein>
    <recommendedName>
        <fullName evidence="10">BRCA1-associated protein</fullName>
    </recommendedName>
</protein>
<dbReference type="GO" id="GO:0005737">
    <property type="term" value="C:cytoplasm"/>
    <property type="evidence" value="ECO:0007669"/>
    <property type="project" value="TreeGrafter"/>
</dbReference>
<dbReference type="GeneID" id="20815501"/>
<evidence type="ECO:0000256" key="1">
    <source>
        <dbReference type="ARBA" id="ARBA00022723"/>
    </source>
</evidence>
<dbReference type="InterPro" id="IPR047243">
    <property type="entry name" value="RING-H2_BRAP2"/>
</dbReference>
<dbReference type="InterPro" id="IPR011422">
    <property type="entry name" value="BRAP2/ETP1_RRM"/>
</dbReference>
<dbReference type="PANTHER" id="PTHR24007:SF7">
    <property type="entry name" value="BRCA1-ASSOCIATED PROTEIN"/>
    <property type="match status" value="1"/>
</dbReference>
<dbReference type="PROSITE" id="PS50271">
    <property type="entry name" value="ZF_UBP"/>
    <property type="match status" value="1"/>
</dbReference>
<dbReference type="AlphaFoldDB" id="W4FWF3"/>
<dbReference type="CDD" id="cd16457">
    <property type="entry name" value="RING-H2_BRAP2"/>
    <property type="match status" value="1"/>
</dbReference>
<dbReference type="OrthoDB" id="273556at2759"/>
<evidence type="ECO:0008006" key="10">
    <source>
        <dbReference type="Google" id="ProtNLM"/>
    </source>
</evidence>
<evidence type="ECO:0000256" key="4">
    <source>
        <dbReference type="PROSITE-ProRule" id="PRU00502"/>
    </source>
</evidence>
<dbReference type="GO" id="GO:0016567">
    <property type="term" value="P:protein ubiquitination"/>
    <property type="evidence" value="ECO:0007669"/>
    <property type="project" value="TreeGrafter"/>
</dbReference>
<keyword evidence="5" id="KW-0175">Coiled coil</keyword>
<organism evidence="9">
    <name type="scientific">Aphanomyces astaci</name>
    <name type="common">Crayfish plague agent</name>
    <dbReference type="NCBI Taxonomy" id="112090"/>
    <lineage>
        <taxon>Eukaryota</taxon>
        <taxon>Sar</taxon>
        <taxon>Stramenopiles</taxon>
        <taxon>Oomycota</taxon>
        <taxon>Saprolegniomycetes</taxon>
        <taxon>Saprolegniales</taxon>
        <taxon>Verrucalvaceae</taxon>
        <taxon>Aphanomyces</taxon>
    </lineage>
</organism>
<keyword evidence="1" id="KW-0479">Metal-binding</keyword>
<keyword evidence="3" id="KW-0862">Zinc</keyword>
<feature type="compositionally biased region" description="Basic and acidic residues" evidence="6">
    <location>
        <begin position="488"/>
        <end position="502"/>
    </location>
</feature>
<dbReference type="GO" id="GO:0008270">
    <property type="term" value="F:zinc ion binding"/>
    <property type="evidence" value="ECO:0007669"/>
    <property type="project" value="UniProtKB-KW"/>
</dbReference>
<feature type="region of interest" description="Disordered" evidence="6">
    <location>
        <begin position="475"/>
        <end position="511"/>
    </location>
</feature>
<evidence type="ECO:0000259" key="7">
    <source>
        <dbReference type="PROSITE" id="PS50089"/>
    </source>
</evidence>
<dbReference type="InterPro" id="IPR013083">
    <property type="entry name" value="Znf_RING/FYVE/PHD"/>
</dbReference>